<evidence type="ECO:0000256" key="4">
    <source>
        <dbReference type="ARBA" id="ARBA00022692"/>
    </source>
</evidence>
<feature type="transmembrane region" description="Helical" evidence="7">
    <location>
        <begin position="209"/>
        <end position="229"/>
    </location>
</feature>
<dbReference type="EMBL" id="CABPSI010000001">
    <property type="protein sequence ID" value="VVD82446.1"/>
    <property type="molecule type" value="Genomic_DNA"/>
</dbReference>
<proteinExistence type="predicted"/>
<evidence type="ECO:0000313" key="10">
    <source>
        <dbReference type="Proteomes" id="UP000333828"/>
    </source>
</evidence>
<dbReference type="InterPro" id="IPR020846">
    <property type="entry name" value="MFS_dom"/>
</dbReference>
<name>A0A5E4T2Q0_9BURK</name>
<dbReference type="GO" id="GO:0022857">
    <property type="term" value="F:transmembrane transporter activity"/>
    <property type="evidence" value="ECO:0007669"/>
    <property type="project" value="InterPro"/>
</dbReference>
<feature type="transmembrane region" description="Helical" evidence="7">
    <location>
        <begin position="414"/>
        <end position="432"/>
    </location>
</feature>
<evidence type="ECO:0000256" key="6">
    <source>
        <dbReference type="ARBA" id="ARBA00023136"/>
    </source>
</evidence>
<dbReference type="Proteomes" id="UP000333828">
    <property type="component" value="Unassembled WGS sequence"/>
</dbReference>
<feature type="transmembrane region" description="Helical" evidence="7">
    <location>
        <begin position="178"/>
        <end position="197"/>
    </location>
</feature>
<feature type="transmembrane region" description="Helical" evidence="7">
    <location>
        <begin position="57"/>
        <end position="76"/>
    </location>
</feature>
<feature type="transmembrane region" description="Helical" evidence="7">
    <location>
        <begin position="372"/>
        <end position="393"/>
    </location>
</feature>
<feature type="transmembrane region" description="Helical" evidence="7">
    <location>
        <begin position="343"/>
        <end position="360"/>
    </location>
</feature>
<feature type="transmembrane region" description="Helical" evidence="7">
    <location>
        <begin position="21"/>
        <end position="45"/>
    </location>
</feature>
<evidence type="ECO:0000256" key="3">
    <source>
        <dbReference type="ARBA" id="ARBA00022475"/>
    </source>
</evidence>
<dbReference type="Gene3D" id="1.20.1720.10">
    <property type="entry name" value="Multidrug resistance protein D"/>
    <property type="match status" value="1"/>
</dbReference>
<evidence type="ECO:0000256" key="7">
    <source>
        <dbReference type="SAM" id="Phobius"/>
    </source>
</evidence>
<feature type="transmembrane region" description="Helical" evidence="7">
    <location>
        <begin position="279"/>
        <end position="302"/>
    </location>
</feature>
<feature type="transmembrane region" description="Helical" evidence="7">
    <location>
        <begin position="241"/>
        <end position="258"/>
    </location>
</feature>
<dbReference type="GO" id="GO:0005886">
    <property type="term" value="C:plasma membrane"/>
    <property type="evidence" value="ECO:0007669"/>
    <property type="project" value="UniProtKB-SubCell"/>
</dbReference>
<dbReference type="PANTHER" id="PTHR23501:SF197">
    <property type="entry name" value="COMD"/>
    <property type="match status" value="1"/>
</dbReference>
<keyword evidence="4 7" id="KW-0812">Transmembrane</keyword>
<feature type="domain" description="Major facilitator superfamily (MFS) profile" evidence="8">
    <location>
        <begin position="23"/>
        <end position="462"/>
    </location>
</feature>
<dbReference type="CDD" id="cd17502">
    <property type="entry name" value="MFS_Azr1_MDR_like"/>
    <property type="match status" value="1"/>
</dbReference>
<keyword evidence="3" id="KW-1003">Cell membrane</keyword>
<evidence type="ECO:0000256" key="1">
    <source>
        <dbReference type="ARBA" id="ARBA00004651"/>
    </source>
</evidence>
<gene>
    <name evidence="9" type="ORF">PIN31115_01185</name>
</gene>
<evidence type="ECO:0000256" key="2">
    <source>
        <dbReference type="ARBA" id="ARBA00022448"/>
    </source>
</evidence>
<feature type="transmembrane region" description="Helical" evidence="7">
    <location>
        <begin position="88"/>
        <end position="107"/>
    </location>
</feature>
<keyword evidence="2" id="KW-0813">Transport</keyword>
<feature type="transmembrane region" description="Helical" evidence="7">
    <location>
        <begin position="113"/>
        <end position="135"/>
    </location>
</feature>
<dbReference type="InterPro" id="IPR011701">
    <property type="entry name" value="MFS"/>
</dbReference>
<reference evidence="9 10" key="1">
    <citation type="submission" date="2019-08" db="EMBL/GenBank/DDBJ databases">
        <authorList>
            <person name="Peeters C."/>
        </authorList>
    </citation>
    <scope>NUCLEOTIDE SEQUENCE [LARGE SCALE GENOMIC DNA]</scope>
    <source>
        <strain evidence="9 10">LMG 31115</strain>
    </source>
</reference>
<evidence type="ECO:0000313" key="9">
    <source>
        <dbReference type="EMBL" id="VVD82446.1"/>
    </source>
</evidence>
<evidence type="ECO:0000259" key="8">
    <source>
        <dbReference type="PROSITE" id="PS50850"/>
    </source>
</evidence>
<keyword evidence="5 7" id="KW-1133">Transmembrane helix</keyword>
<sequence length="531" mass="56482">MSSNPSTPHSAGQVLPFRQSIVAMLGLCFCTMLVALDQTVVGTALPTIVAELKGFEYYAWVATSYLLTSVITVPIFGRLGDYYGRKPFVIAAIVVFTGASVLCGAANSMPFLVIARALQGIGGGMLVGTAFACIPELFPDPHVRLRWQVMLSSAFGIANAIGPSLGGFLTEAYGWRSVFYVNLPVGLLGLWFVARHLPHMRADEHGKASLDWLGALLIAAALGSLQMLVEWLPADGLSRGVVFLFVAFVVTSLALYWWEQRTSHPIIPFEMFRNPSLAALFVLAVFGGFSMFGVLFYAPLMLQGGFGLSPRETGLLITPMVVCITVGSIANGRLITRLRNPNVMLYGGFLLLAIACAGVITTHRGTPHGLIAFYMLLAGLGLGFVLPNLTVFAQEVAGRAHLGIATALMQSLRMIGGMLGTAIVGTLVGHSYTARVKESLVATGGQQWTAQLTDPQILVNAQAQSDFLATVAHMGQNGALLIEASRTALVGAIHNGQMLSLAAALAGLWFVRRVPLIRLSRGAKPTPPAGE</sequence>
<dbReference type="Pfam" id="PF07690">
    <property type="entry name" value="MFS_1"/>
    <property type="match status" value="1"/>
</dbReference>
<feature type="transmembrane region" description="Helical" evidence="7">
    <location>
        <begin position="147"/>
        <end position="166"/>
    </location>
</feature>
<organism evidence="9 10">
    <name type="scientific">Pandoraea iniqua</name>
    <dbReference type="NCBI Taxonomy" id="2508288"/>
    <lineage>
        <taxon>Bacteria</taxon>
        <taxon>Pseudomonadati</taxon>
        <taxon>Pseudomonadota</taxon>
        <taxon>Betaproteobacteria</taxon>
        <taxon>Burkholderiales</taxon>
        <taxon>Burkholderiaceae</taxon>
        <taxon>Pandoraea</taxon>
    </lineage>
</organism>
<keyword evidence="10" id="KW-1185">Reference proteome</keyword>
<accession>A0A5E4T2Q0</accession>
<keyword evidence="6 7" id="KW-0472">Membrane</keyword>
<protein>
    <submittedName>
        <fullName evidence="9">MFS transporter</fullName>
    </submittedName>
</protein>
<dbReference type="SUPFAM" id="SSF103473">
    <property type="entry name" value="MFS general substrate transporter"/>
    <property type="match status" value="1"/>
</dbReference>
<comment type="subcellular location">
    <subcellularLocation>
        <location evidence="1">Cell membrane</location>
        <topology evidence="1">Multi-pass membrane protein</topology>
    </subcellularLocation>
</comment>
<dbReference type="PROSITE" id="PS50850">
    <property type="entry name" value="MFS"/>
    <property type="match status" value="1"/>
</dbReference>
<evidence type="ECO:0000256" key="5">
    <source>
        <dbReference type="ARBA" id="ARBA00022989"/>
    </source>
</evidence>
<dbReference type="InterPro" id="IPR036259">
    <property type="entry name" value="MFS_trans_sf"/>
</dbReference>
<dbReference type="RefSeq" id="WP_087689389.1">
    <property type="nucleotide sequence ID" value="NZ_CABPSF010000001.1"/>
</dbReference>
<dbReference type="PANTHER" id="PTHR23501">
    <property type="entry name" value="MAJOR FACILITATOR SUPERFAMILY"/>
    <property type="match status" value="1"/>
</dbReference>
<feature type="transmembrane region" description="Helical" evidence="7">
    <location>
        <begin position="314"/>
        <end position="331"/>
    </location>
</feature>
<dbReference type="AlphaFoldDB" id="A0A5E4T2Q0"/>
<dbReference type="FunFam" id="1.20.1720.10:FF:000004">
    <property type="entry name" value="EmrB/QacA family drug resistance transporter"/>
    <property type="match status" value="1"/>
</dbReference>
<dbReference type="Gene3D" id="1.20.1250.20">
    <property type="entry name" value="MFS general substrate transporter like domains"/>
    <property type="match status" value="1"/>
</dbReference>
<feature type="transmembrane region" description="Helical" evidence="7">
    <location>
        <begin position="488"/>
        <end position="511"/>
    </location>
</feature>